<dbReference type="InterPro" id="IPR036259">
    <property type="entry name" value="MFS_trans_sf"/>
</dbReference>
<dbReference type="EMBL" id="CABVHO010000113">
    <property type="protein sequence ID" value="VVN65857.1"/>
    <property type="molecule type" value="Genomic_DNA"/>
</dbReference>
<dbReference type="AlphaFoldDB" id="A0A5E6ZPI5"/>
<dbReference type="GO" id="GO:0005886">
    <property type="term" value="C:plasma membrane"/>
    <property type="evidence" value="ECO:0007669"/>
    <property type="project" value="TreeGrafter"/>
</dbReference>
<feature type="transmembrane region" description="Helical" evidence="5">
    <location>
        <begin position="113"/>
        <end position="133"/>
    </location>
</feature>
<evidence type="ECO:0000256" key="3">
    <source>
        <dbReference type="ARBA" id="ARBA00022989"/>
    </source>
</evidence>
<feature type="transmembrane region" description="Helical" evidence="5">
    <location>
        <begin position="321"/>
        <end position="338"/>
    </location>
</feature>
<evidence type="ECO:0000256" key="1">
    <source>
        <dbReference type="ARBA" id="ARBA00004141"/>
    </source>
</evidence>
<dbReference type="PANTHER" id="PTHR23508">
    <property type="entry name" value="CARBOXYLIC ACID TRANSPORTER PROTEIN HOMOLOG"/>
    <property type="match status" value="1"/>
</dbReference>
<dbReference type="CDD" id="cd17365">
    <property type="entry name" value="MFS_PcaK_like"/>
    <property type="match status" value="1"/>
</dbReference>
<protein>
    <submittedName>
        <fullName evidence="7">4-hydroxybenzoate transporter PcaK</fullName>
    </submittedName>
</protein>
<feature type="transmembrane region" description="Helical" evidence="5">
    <location>
        <begin position="409"/>
        <end position="430"/>
    </location>
</feature>
<dbReference type="GO" id="GO:0046943">
    <property type="term" value="F:carboxylic acid transmembrane transporter activity"/>
    <property type="evidence" value="ECO:0007669"/>
    <property type="project" value="TreeGrafter"/>
</dbReference>
<feature type="transmembrane region" description="Helical" evidence="5">
    <location>
        <begin position="257"/>
        <end position="276"/>
    </location>
</feature>
<gene>
    <name evidence="7" type="primary">pcaK_3</name>
    <name evidence="7" type="ORF">PS685_04728</name>
</gene>
<feature type="transmembrane region" description="Helical" evidence="5">
    <location>
        <begin position="176"/>
        <end position="196"/>
    </location>
</feature>
<feature type="transmembrane region" description="Helical" evidence="5">
    <location>
        <begin position="344"/>
        <end position="368"/>
    </location>
</feature>
<feature type="transmembrane region" description="Helical" evidence="5">
    <location>
        <begin position="145"/>
        <end position="170"/>
    </location>
</feature>
<evidence type="ECO:0000259" key="6">
    <source>
        <dbReference type="PROSITE" id="PS50850"/>
    </source>
</evidence>
<keyword evidence="2 5" id="KW-0812">Transmembrane</keyword>
<dbReference type="PROSITE" id="PS00217">
    <property type="entry name" value="SUGAR_TRANSPORT_2"/>
    <property type="match status" value="1"/>
</dbReference>
<evidence type="ECO:0000313" key="7">
    <source>
        <dbReference type="EMBL" id="VVN65857.1"/>
    </source>
</evidence>
<feature type="transmembrane region" description="Helical" evidence="5">
    <location>
        <begin position="56"/>
        <end position="76"/>
    </location>
</feature>
<dbReference type="PANTHER" id="PTHR23508:SF10">
    <property type="entry name" value="CARBOXYLIC ACID TRANSPORTER PROTEIN HOMOLOG"/>
    <property type="match status" value="1"/>
</dbReference>
<dbReference type="InterPro" id="IPR005829">
    <property type="entry name" value="Sugar_transporter_CS"/>
</dbReference>
<dbReference type="Pfam" id="PF07690">
    <property type="entry name" value="MFS_1"/>
    <property type="match status" value="1"/>
</dbReference>
<evidence type="ECO:0000313" key="8">
    <source>
        <dbReference type="Proteomes" id="UP000326437"/>
    </source>
</evidence>
<name>A0A5E6ZPI5_PSEFL</name>
<evidence type="ECO:0000256" key="5">
    <source>
        <dbReference type="SAM" id="Phobius"/>
    </source>
</evidence>
<feature type="transmembrane region" description="Helical" evidence="5">
    <location>
        <begin position="288"/>
        <end position="309"/>
    </location>
</feature>
<dbReference type="Gene3D" id="1.20.1250.20">
    <property type="entry name" value="MFS general substrate transporter like domains"/>
    <property type="match status" value="1"/>
</dbReference>
<evidence type="ECO:0000256" key="2">
    <source>
        <dbReference type="ARBA" id="ARBA00022692"/>
    </source>
</evidence>
<dbReference type="Proteomes" id="UP000326437">
    <property type="component" value="Unassembled WGS sequence"/>
</dbReference>
<sequence>MMDINLKARVDNGPMVRFQWLAIGICIVLNMIDGFDVLVMAFTAASVSAEWGLSGAQIGMLLSAGLFGMAAGSLFLAPWADRIGRRPLILLCLAVSGTGMLLSALSQTPVQLAFLRGLTGLGIGGILASSNVIASEYASKRWRGLAVSLQSTGYALGATLGGLLAVWLLTHWGWRSVFVFGGVVTFAVIPLVLLWLPESLDFLLARRPATALQRINSLARRLGQPVLSQMPAAVVNPAGHSTGLSKLLAPALRRTTLLIWLLFFLVMFGFYFVMSWTPKLLVSAGLSAQQGITGGVLLSVGGIFGAALIGGLSSRWPLTRVLSLFMLITAGLLVLFVGSGSSVMAALGLGLLIGLFSNGCVAGLYALSPVVYDASVRATGVGWGIGIGRIGAILSPIVAGFLLDAGWQPLHLYGVFAIVFVIAAGCLLLLKPSTSQAQPALAQA</sequence>
<keyword evidence="3 5" id="KW-1133">Transmembrane helix</keyword>
<evidence type="ECO:0000256" key="4">
    <source>
        <dbReference type="ARBA" id="ARBA00023136"/>
    </source>
</evidence>
<feature type="transmembrane region" description="Helical" evidence="5">
    <location>
        <begin position="20"/>
        <end position="44"/>
    </location>
</feature>
<keyword evidence="4 5" id="KW-0472">Membrane</keyword>
<organism evidence="7 8">
    <name type="scientific">Pseudomonas fluorescens</name>
    <dbReference type="NCBI Taxonomy" id="294"/>
    <lineage>
        <taxon>Bacteria</taxon>
        <taxon>Pseudomonadati</taxon>
        <taxon>Pseudomonadota</taxon>
        <taxon>Gammaproteobacteria</taxon>
        <taxon>Pseudomonadales</taxon>
        <taxon>Pseudomonadaceae</taxon>
        <taxon>Pseudomonas</taxon>
    </lineage>
</organism>
<feature type="transmembrane region" description="Helical" evidence="5">
    <location>
        <begin position="380"/>
        <end position="403"/>
    </location>
</feature>
<reference evidence="7 8" key="1">
    <citation type="submission" date="2019-09" db="EMBL/GenBank/DDBJ databases">
        <authorList>
            <person name="Chandra G."/>
            <person name="Truman W A."/>
        </authorList>
    </citation>
    <scope>NUCLEOTIDE SEQUENCE [LARGE SCALE GENOMIC DNA]</scope>
    <source>
        <strain evidence="7">PS685</strain>
    </source>
</reference>
<comment type="subcellular location">
    <subcellularLocation>
        <location evidence="1">Membrane</location>
        <topology evidence="1">Multi-pass membrane protein</topology>
    </subcellularLocation>
</comment>
<feature type="domain" description="Major facilitator superfamily (MFS) profile" evidence="6">
    <location>
        <begin position="22"/>
        <end position="435"/>
    </location>
</feature>
<dbReference type="SUPFAM" id="SSF103473">
    <property type="entry name" value="MFS general substrate transporter"/>
    <property type="match status" value="1"/>
</dbReference>
<dbReference type="PROSITE" id="PS50850">
    <property type="entry name" value="MFS"/>
    <property type="match status" value="1"/>
</dbReference>
<dbReference type="InterPro" id="IPR020846">
    <property type="entry name" value="MFS_dom"/>
</dbReference>
<feature type="transmembrane region" description="Helical" evidence="5">
    <location>
        <begin position="88"/>
        <end position="107"/>
    </location>
</feature>
<dbReference type="InterPro" id="IPR011701">
    <property type="entry name" value="MFS"/>
</dbReference>
<proteinExistence type="predicted"/>
<accession>A0A5E6ZPI5</accession>